<evidence type="ECO:0000256" key="14">
    <source>
        <dbReference type="PROSITE-ProRule" id="PRU01122"/>
    </source>
</evidence>
<dbReference type="InterPro" id="IPR003593">
    <property type="entry name" value="AAA+_ATPase"/>
</dbReference>
<keyword evidence="6 10" id="KW-0720">Serine protease</keyword>
<evidence type="ECO:0000259" key="18">
    <source>
        <dbReference type="PROSITE" id="PS51787"/>
    </source>
</evidence>
<dbReference type="InterPro" id="IPR027065">
    <property type="entry name" value="Lon_Prtase"/>
</dbReference>
<evidence type="ECO:0000256" key="10">
    <source>
        <dbReference type="HAMAP-Rule" id="MF_01973"/>
    </source>
</evidence>
<dbReference type="Pfam" id="PF00004">
    <property type="entry name" value="AAA"/>
    <property type="match status" value="1"/>
</dbReference>
<proteinExistence type="evidence at transcript level"/>
<dbReference type="AlphaFoldDB" id="A0A916MZ80"/>
<dbReference type="InterPro" id="IPR046336">
    <property type="entry name" value="Lon_prtase_N_sf"/>
</dbReference>
<dbReference type="FunFam" id="3.40.50.300:FF:000021">
    <property type="entry name" value="Lon protease homolog"/>
    <property type="match status" value="1"/>
</dbReference>
<comment type="function">
    <text evidence="10">ATP-dependent serine protease that mediates the selective degradation of mutant and abnormal proteins as well as certain short-lived regulatory proteins. Required for cellular homeostasis and for survival from DNA damage and developmental changes induced by stress. Degrades polypeptides processively to yield small peptide fragments that are 5 to 10 amino acids long. Binds to DNA in a double-stranded, site-specific manner.</text>
</comment>
<dbReference type="Gene3D" id="1.10.8.60">
    <property type="match status" value="1"/>
</dbReference>
<comment type="subcellular location">
    <subcellularLocation>
        <location evidence="1 10 11">Cytoplasm</location>
    </subcellularLocation>
</comment>
<dbReference type="SMART" id="SM00382">
    <property type="entry name" value="AAA"/>
    <property type="match status" value="1"/>
</dbReference>
<dbReference type="GO" id="GO:0034605">
    <property type="term" value="P:cellular response to heat"/>
    <property type="evidence" value="ECO:0007669"/>
    <property type="project" value="UniProtKB-UniRule"/>
</dbReference>
<evidence type="ECO:0000256" key="13">
    <source>
        <dbReference type="PIRSR" id="PIRSR001174-2"/>
    </source>
</evidence>
<dbReference type="GO" id="GO:0016887">
    <property type="term" value="F:ATP hydrolysis activity"/>
    <property type="evidence" value="ECO:0007669"/>
    <property type="project" value="UniProtKB-UniRule"/>
</dbReference>
<evidence type="ECO:0000256" key="12">
    <source>
        <dbReference type="PIRSR" id="PIRSR001174-1"/>
    </source>
</evidence>
<dbReference type="InterPro" id="IPR008268">
    <property type="entry name" value="Peptidase_S16_AS"/>
</dbReference>
<dbReference type="FunFam" id="1.20.5.5270:FF:000002">
    <property type="entry name" value="Lon protease homolog"/>
    <property type="match status" value="1"/>
</dbReference>
<dbReference type="CDD" id="cd19500">
    <property type="entry name" value="RecA-like_Lon"/>
    <property type="match status" value="1"/>
</dbReference>
<comment type="subunit">
    <text evidence="10 11">Homohexamer. Organized in a ring with a central cavity.</text>
</comment>
<feature type="domain" description="Lon N-terminal" evidence="18">
    <location>
        <begin position="49"/>
        <end position="243"/>
    </location>
</feature>
<feature type="active site" evidence="10 12">
    <location>
        <position position="723"/>
    </location>
</feature>
<dbReference type="FunFam" id="3.30.230.10:FF:000019">
    <property type="entry name" value="Lon protease homolog 2, peroxisomal"/>
    <property type="match status" value="1"/>
</dbReference>
<dbReference type="InterPro" id="IPR054594">
    <property type="entry name" value="Lon_lid"/>
</dbReference>
<dbReference type="PANTHER" id="PTHR10046">
    <property type="entry name" value="ATP DEPENDENT LON PROTEASE FAMILY MEMBER"/>
    <property type="match status" value="1"/>
</dbReference>
<dbReference type="PROSITE" id="PS01046">
    <property type="entry name" value="LON_SER"/>
    <property type="match status" value="1"/>
</dbReference>
<comment type="caution">
    <text evidence="19">The sequence shown here is derived from an EMBL/GenBank/DDBJ whole genome shotgun (WGS) entry which is preliminary data.</text>
</comment>
<dbReference type="Gene3D" id="1.20.5.5270">
    <property type="match status" value="1"/>
</dbReference>
<feature type="region of interest" description="Disordered" evidence="16">
    <location>
        <begin position="1"/>
        <end position="43"/>
    </location>
</feature>
<evidence type="ECO:0000256" key="1">
    <source>
        <dbReference type="ARBA" id="ARBA00004496"/>
    </source>
</evidence>
<dbReference type="PIRSF" id="PIRSF001174">
    <property type="entry name" value="Lon_proteas"/>
    <property type="match status" value="1"/>
</dbReference>
<dbReference type="InterPro" id="IPR003111">
    <property type="entry name" value="Lon_prtase_N"/>
</dbReference>
<keyword evidence="4 10" id="KW-0547">Nucleotide-binding</keyword>
<protein>
    <recommendedName>
        <fullName evidence="10 11">Lon protease</fullName>
        <ecNumber evidence="10 11">3.4.21.53</ecNumber>
    </recommendedName>
    <alternativeName>
        <fullName evidence="10">ATP-dependent protease La</fullName>
    </alternativeName>
</protein>
<dbReference type="InterPro" id="IPR004815">
    <property type="entry name" value="Lon_bac/euk-typ"/>
</dbReference>
<evidence type="ECO:0000256" key="16">
    <source>
        <dbReference type="SAM" id="MobiDB-lite"/>
    </source>
</evidence>
<feature type="compositionally biased region" description="Basic and acidic residues" evidence="16">
    <location>
        <begin position="1"/>
        <end position="14"/>
    </location>
</feature>
<dbReference type="NCBIfam" id="TIGR00763">
    <property type="entry name" value="lon"/>
    <property type="match status" value="1"/>
</dbReference>
<keyword evidence="8 10" id="KW-0346">Stress response</keyword>
<sequence>MPLHDRLAGAETHRIPSQVEGNTPPQQTEGASAPQDGTRKSRPLPEDALAILPVRNMVLFPGTVVPLSIGRSRSRAAAQLAMHTQHPLGVLLQRQGDNDEPGPDDLHWVGTTARIMRYVTAPDGTHHLICQGEERFRVLEFLEGYDFLAARVQRIADSTQADKEIEARALSLRQRAIEILQLQPEQVPEEMINGLQSIESPSRLADLVAGLMDAGIEEKQSLLETFNLRTRLDRLLDILSRRAEVLRLSHEIDERTKQSIGEKGREHMLREQMRTIQQELGEGDENAAELEEVAKAITDAGMPEEVEKQARKELKRLQRMPEAAGEYSMVRTYLDWLIELPWKSPDAPAIDINEARRTLDHDHHGLDKIKKRILEYIAVKKLNPTGKAPILCFVGPPGVGKTSLGQSIARATGREFVRVSLGGTHDEAEIRGHRRTYIGALPGNIIQGMKKAGTRNCLMMLDEVDKLGMGGFQGDPSSALLEVLDPEQNSTFRDNYLAVPYDLSAVMFICTANVLDTIPGPLRDRMEVIHLPGYTAQEKLQIARRYLLARQLSRNGLQPAQCEITDAALLSIIEDYTREAGVRNLEREIGSVCRHVALRIAELADNSGTERINVDVAELPVILGPHQFEAEIAMRTAVPGVATGLAWTPVGGDILFIEAARMPGSGKLILTGQLGDVMKESAQAALSLIKARAAELGLDAGLLGKSDIHVHVPAGATPKDGPSAGVAMFTALASLLTQRPVRSDVAMTGEISLRGLVLPIGGVKEKVLAALRAGIKTVLLPARNRKDLEDIPAEAREKLEFLWLEHVDDALTVALSKDG</sequence>
<evidence type="ECO:0000256" key="7">
    <source>
        <dbReference type="ARBA" id="ARBA00022840"/>
    </source>
</evidence>
<evidence type="ECO:0000256" key="9">
    <source>
        <dbReference type="ARBA" id="ARBA00050665"/>
    </source>
</evidence>
<feature type="binding site" evidence="10 13">
    <location>
        <begin position="395"/>
        <end position="402"/>
    </location>
    <ligand>
        <name>ATP</name>
        <dbReference type="ChEBI" id="CHEBI:30616"/>
    </ligand>
</feature>
<dbReference type="GO" id="GO:0004252">
    <property type="term" value="F:serine-type endopeptidase activity"/>
    <property type="evidence" value="ECO:0007669"/>
    <property type="project" value="UniProtKB-UniRule"/>
</dbReference>
<keyword evidence="20" id="KW-1185">Reference proteome</keyword>
<dbReference type="Pfam" id="PF05362">
    <property type="entry name" value="Lon_C"/>
    <property type="match status" value="1"/>
</dbReference>
<dbReference type="SUPFAM" id="SSF52540">
    <property type="entry name" value="P-loop containing nucleoside triphosphate hydrolases"/>
    <property type="match status" value="1"/>
</dbReference>
<evidence type="ECO:0000256" key="3">
    <source>
        <dbReference type="ARBA" id="ARBA00022670"/>
    </source>
</evidence>
<keyword evidence="2 10" id="KW-0963">Cytoplasm</keyword>
<dbReference type="GO" id="GO:0006515">
    <property type="term" value="P:protein quality control for misfolded or incompletely synthesized proteins"/>
    <property type="evidence" value="ECO:0007669"/>
    <property type="project" value="UniProtKB-UniRule"/>
</dbReference>
<dbReference type="Gene3D" id="2.30.130.40">
    <property type="entry name" value="LON domain-like"/>
    <property type="match status" value="1"/>
</dbReference>
<keyword evidence="7 10" id="KW-0067">ATP-binding</keyword>
<dbReference type="InterPro" id="IPR014721">
    <property type="entry name" value="Ribsml_uS5_D2-typ_fold_subgr"/>
</dbReference>
<evidence type="ECO:0000256" key="2">
    <source>
        <dbReference type="ARBA" id="ARBA00022490"/>
    </source>
</evidence>
<evidence type="ECO:0000256" key="15">
    <source>
        <dbReference type="RuleBase" id="RU000591"/>
    </source>
</evidence>
<evidence type="ECO:0000256" key="4">
    <source>
        <dbReference type="ARBA" id="ARBA00022741"/>
    </source>
</evidence>
<dbReference type="InterPro" id="IPR027417">
    <property type="entry name" value="P-loop_NTPase"/>
</dbReference>
<evidence type="ECO:0000259" key="17">
    <source>
        <dbReference type="PROSITE" id="PS51786"/>
    </source>
</evidence>
<evidence type="ECO:0000256" key="11">
    <source>
        <dbReference type="PIRNR" id="PIRNR001174"/>
    </source>
</evidence>
<dbReference type="RefSeq" id="WP_220634718.1">
    <property type="nucleotide sequence ID" value="NZ_CAJQUM010000001.1"/>
</dbReference>
<dbReference type="SMART" id="SM00464">
    <property type="entry name" value="LON"/>
    <property type="match status" value="1"/>
</dbReference>
<dbReference type="EMBL" id="CAJQUM010000001">
    <property type="protein sequence ID" value="CAG4882664.1"/>
    <property type="molecule type" value="Genomic_DNA"/>
</dbReference>
<dbReference type="GO" id="GO:0004176">
    <property type="term" value="F:ATP-dependent peptidase activity"/>
    <property type="evidence" value="ECO:0007669"/>
    <property type="project" value="UniProtKB-UniRule"/>
</dbReference>
<keyword evidence="5 10" id="KW-0378">Hydrolase</keyword>
<dbReference type="Proteomes" id="UP000742786">
    <property type="component" value="Unassembled WGS sequence"/>
</dbReference>
<dbReference type="PROSITE" id="PS51787">
    <property type="entry name" value="LON_N"/>
    <property type="match status" value="1"/>
</dbReference>
<dbReference type="EC" id="3.4.21.53" evidence="10 11"/>
<reference evidence="19" key="1">
    <citation type="submission" date="2021-04" db="EMBL/GenBank/DDBJ databases">
        <authorList>
            <person name="Hornung B."/>
        </authorList>
    </citation>
    <scope>NUCLEOTIDE SEQUENCE</scope>
    <source>
        <strain evidence="19">G5G6</strain>
    </source>
</reference>
<dbReference type="PROSITE" id="PS51786">
    <property type="entry name" value="LON_PROTEOLYTIC"/>
    <property type="match status" value="1"/>
</dbReference>
<gene>
    <name evidence="10 19" type="primary">lon</name>
    <name evidence="19" type="ORF">GTOL_10546</name>
</gene>
<organism evidence="19 20">
    <name type="scientific">Georgfuchsia toluolica</name>
    <dbReference type="NCBI Taxonomy" id="424218"/>
    <lineage>
        <taxon>Bacteria</taxon>
        <taxon>Pseudomonadati</taxon>
        <taxon>Pseudomonadota</taxon>
        <taxon>Betaproteobacteria</taxon>
        <taxon>Nitrosomonadales</taxon>
        <taxon>Sterolibacteriaceae</taxon>
        <taxon>Georgfuchsia</taxon>
    </lineage>
</organism>
<dbReference type="GO" id="GO:0005737">
    <property type="term" value="C:cytoplasm"/>
    <property type="evidence" value="ECO:0007669"/>
    <property type="project" value="UniProtKB-SubCell"/>
</dbReference>
<dbReference type="InterPro" id="IPR003959">
    <property type="entry name" value="ATPase_AAA_core"/>
</dbReference>
<dbReference type="InterPro" id="IPR008269">
    <property type="entry name" value="Lon_proteolytic"/>
</dbReference>
<dbReference type="SUPFAM" id="SSF54211">
    <property type="entry name" value="Ribosomal protein S5 domain 2-like"/>
    <property type="match status" value="1"/>
</dbReference>
<keyword evidence="3 10" id="KW-0645">Protease</keyword>
<evidence type="ECO:0000313" key="19">
    <source>
        <dbReference type="EMBL" id="CAG4882664.1"/>
    </source>
</evidence>
<dbReference type="Gene3D" id="3.30.230.10">
    <property type="match status" value="1"/>
</dbReference>
<dbReference type="Pfam" id="PF02190">
    <property type="entry name" value="LON_substr_bdg"/>
    <property type="match status" value="1"/>
</dbReference>
<comment type="catalytic activity">
    <reaction evidence="9 10 11 14">
        <text>Hydrolysis of proteins in presence of ATP.</text>
        <dbReference type="EC" id="3.4.21.53"/>
    </reaction>
</comment>
<accession>A0A916MZ80</accession>
<dbReference type="InterPro" id="IPR015947">
    <property type="entry name" value="PUA-like_sf"/>
</dbReference>
<dbReference type="GO" id="GO:0043565">
    <property type="term" value="F:sequence-specific DNA binding"/>
    <property type="evidence" value="ECO:0007669"/>
    <property type="project" value="UniProtKB-UniRule"/>
</dbReference>
<evidence type="ECO:0000256" key="5">
    <source>
        <dbReference type="ARBA" id="ARBA00022801"/>
    </source>
</evidence>
<feature type="compositionally biased region" description="Polar residues" evidence="16">
    <location>
        <begin position="19"/>
        <end position="30"/>
    </location>
</feature>
<dbReference type="GO" id="GO:0005524">
    <property type="term" value="F:ATP binding"/>
    <property type="evidence" value="ECO:0007669"/>
    <property type="project" value="UniProtKB-UniRule"/>
</dbReference>
<name>A0A916MZ80_9PROT</name>
<evidence type="ECO:0000256" key="8">
    <source>
        <dbReference type="ARBA" id="ARBA00023016"/>
    </source>
</evidence>
<dbReference type="HAMAP" id="MF_01973">
    <property type="entry name" value="lon_bact"/>
    <property type="match status" value="1"/>
</dbReference>
<feature type="domain" description="Lon proteolytic" evidence="17">
    <location>
        <begin position="636"/>
        <end position="817"/>
    </location>
</feature>
<dbReference type="Gene3D" id="1.20.58.1480">
    <property type="match status" value="1"/>
</dbReference>
<dbReference type="Pfam" id="PF22667">
    <property type="entry name" value="Lon_lid"/>
    <property type="match status" value="1"/>
</dbReference>
<dbReference type="InterPro" id="IPR027543">
    <property type="entry name" value="Lon_bac"/>
</dbReference>
<dbReference type="Gene3D" id="3.40.50.300">
    <property type="entry name" value="P-loop containing nucleotide triphosphate hydrolases"/>
    <property type="match status" value="1"/>
</dbReference>
<evidence type="ECO:0000313" key="20">
    <source>
        <dbReference type="Proteomes" id="UP000742786"/>
    </source>
</evidence>
<comment type="induction">
    <text evidence="10">By heat shock.</text>
</comment>
<dbReference type="InterPro" id="IPR020568">
    <property type="entry name" value="Ribosomal_Su5_D2-typ_SF"/>
</dbReference>
<evidence type="ECO:0000256" key="6">
    <source>
        <dbReference type="ARBA" id="ARBA00022825"/>
    </source>
</evidence>
<dbReference type="SUPFAM" id="SSF88697">
    <property type="entry name" value="PUA domain-like"/>
    <property type="match status" value="1"/>
</dbReference>
<comment type="similarity">
    <text evidence="10 11 14 15">Belongs to the peptidase S16 family.</text>
</comment>
<dbReference type="PRINTS" id="PR00830">
    <property type="entry name" value="ENDOLAPTASE"/>
</dbReference>
<feature type="active site" evidence="10 12">
    <location>
        <position position="766"/>
    </location>
</feature>